<evidence type="ECO:0000313" key="1">
    <source>
        <dbReference type="EMBL" id="TCV05961.1"/>
    </source>
</evidence>
<evidence type="ECO:0000313" key="2">
    <source>
        <dbReference type="Proteomes" id="UP000295197"/>
    </source>
</evidence>
<sequence length="70" mass="8328">MKTTNHDDPGHITQLYQLKEYSIVKAILYTDNSGDTVRYYLKYYHNDMEISREIFDIYKYSLQLEGGNNV</sequence>
<proteinExistence type="predicted"/>
<dbReference type="Proteomes" id="UP000295197">
    <property type="component" value="Unassembled WGS sequence"/>
</dbReference>
<dbReference type="EMBL" id="SMBZ01000067">
    <property type="protein sequence ID" value="TCV05961.1"/>
    <property type="molecule type" value="Genomic_DNA"/>
</dbReference>
<gene>
    <name evidence="1" type="ORF">EDC17_10677</name>
</gene>
<protein>
    <submittedName>
        <fullName evidence="1">Uncharacterized protein</fullName>
    </submittedName>
</protein>
<name>A0A4R3VJE9_9SPHI</name>
<organism evidence="1 2">
    <name type="scientific">Sphingobacterium alimentarium</name>
    <dbReference type="NCBI Taxonomy" id="797292"/>
    <lineage>
        <taxon>Bacteria</taxon>
        <taxon>Pseudomonadati</taxon>
        <taxon>Bacteroidota</taxon>
        <taxon>Sphingobacteriia</taxon>
        <taxon>Sphingobacteriales</taxon>
        <taxon>Sphingobacteriaceae</taxon>
        <taxon>Sphingobacterium</taxon>
    </lineage>
</organism>
<reference evidence="1 2" key="1">
    <citation type="submission" date="2019-03" db="EMBL/GenBank/DDBJ databases">
        <title>Genomic Encyclopedia of Type Strains, Phase IV (KMG-IV): sequencing the most valuable type-strain genomes for metagenomic binning, comparative biology and taxonomic classification.</title>
        <authorList>
            <person name="Goeker M."/>
        </authorList>
    </citation>
    <scope>NUCLEOTIDE SEQUENCE [LARGE SCALE GENOMIC DNA]</scope>
    <source>
        <strain evidence="1 2">DSM 22362</strain>
    </source>
</reference>
<dbReference type="AlphaFoldDB" id="A0A4R3VJE9"/>
<keyword evidence="2" id="KW-1185">Reference proteome</keyword>
<accession>A0A4R3VJE9</accession>
<dbReference type="RefSeq" id="WP_132779106.1">
    <property type="nucleotide sequence ID" value="NZ_SMBZ01000067.1"/>
</dbReference>
<comment type="caution">
    <text evidence="1">The sequence shown here is derived from an EMBL/GenBank/DDBJ whole genome shotgun (WGS) entry which is preliminary data.</text>
</comment>